<name>A0A224XY17_9HEMI</name>
<evidence type="ECO:0000313" key="2">
    <source>
        <dbReference type="EMBL" id="JAW16224.1"/>
    </source>
</evidence>
<dbReference type="AlphaFoldDB" id="A0A224XY17"/>
<sequence length="69" mass="7756">MFGVGLSFSLSVVAAAFSFSIIHQPPVFIFSDTWSEFKIERSQNDSIIDPCLRESLFYRTATPLYCSSP</sequence>
<dbReference type="EMBL" id="GFTR01000202">
    <property type="protein sequence ID" value="JAW16224.1"/>
    <property type="molecule type" value="Transcribed_RNA"/>
</dbReference>
<feature type="signal peptide" evidence="1">
    <location>
        <begin position="1"/>
        <end position="16"/>
    </location>
</feature>
<evidence type="ECO:0000256" key="1">
    <source>
        <dbReference type="SAM" id="SignalP"/>
    </source>
</evidence>
<feature type="chain" id="PRO_5013144075" evidence="1">
    <location>
        <begin position="17"/>
        <end position="69"/>
    </location>
</feature>
<accession>A0A224XY17</accession>
<reference evidence="2" key="1">
    <citation type="journal article" date="2018" name="PLoS Negl. Trop. Dis.">
        <title>An insight into the salivary gland and fat body transcriptome of Panstrongylus lignarius (Hemiptera: Heteroptera), the main vector of Chagas disease in Peru.</title>
        <authorList>
            <person name="Nevoa J.C."/>
            <person name="Mendes M.T."/>
            <person name="da Silva M.V."/>
            <person name="Soares S.C."/>
            <person name="Oliveira C.J.F."/>
            <person name="Ribeiro J.M.C."/>
        </authorList>
    </citation>
    <scope>NUCLEOTIDE SEQUENCE</scope>
</reference>
<keyword evidence="1" id="KW-0732">Signal</keyword>
<organism evidence="2">
    <name type="scientific">Panstrongylus lignarius</name>
    <dbReference type="NCBI Taxonomy" id="156445"/>
    <lineage>
        <taxon>Eukaryota</taxon>
        <taxon>Metazoa</taxon>
        <taxon>Ecdysozoa</taxon>
        <taxon>Arthropoda</taxon>
        <taxon>Hexapoda</taxon>
        <taxon>Insecta</taxon>
        <taxon>Pterygota</taxon>
        <taxon>Neoptera</taxon>
        <taxon>Paraneoptera</taxon>
        <taxon>Hemiptera</taxon>
        <taxon>Heteroptera</taxon>
        <taxon>Panheteroptera</taxon>
        <taxon>Cimicomorpha</taxon>
        <taxon>Reduviidae</taxon>
        <taxon>Triatominae</taxon>
        <taxon>Panstrongylus</taxon>
    </lineage>
</organism>
<protein>
    <submittedName>
        <fullName evidence="2">Putative secreted protein</fullName>
    </submittedName>
</protein>
<proteinExistence type="predicted"/>